<evidence type="ECO:0000256" key="2">
    <source>
        <dbReference type="SAM" id="Phobius"/>
    </source>
</evidence>
<evidence type="ECO:0000313" key="3">
    <source>
        <dbReference type="EMBL" id="MBF6227601.1"/>
    </source>
</evidence>
<feature type="compositionally biased region" description="Pro residues" evidence="1">
    <location>
        <begin position="126"/>
        <end position="136"/>
    </location>
</feature>
<dbReference type="GeneID" id="86963173"/>
<protein>
    <submittedName>
        <fullName evidence="3">DUF4229 domain-containing protein</fullName>
    </submittedName>
</protein>
<dbReference type="InterPro" id="IPR025323">
    <property type="entry name" value="DUF4229"/>
</dbReference>
<gene>
    <name evidence="3" type="ORF">IU470_21125</name>
</gene>
<organism evidence="3 4">
    <name type="scientific">Nocardia abscessus</name>
    <dbReference type="NCBI Taxonomy" id="120957"/>
    <lineage>
        <taxon>Bacteria</taxon>
        <taxon>Bacillati</taxon>
        <taxon>Actinomycetota</taxon>
        <taxon>Actinomycetes</taxon>
        <taxon>Mycobacteriales</taxon>
        <taxon>Nocardiaceae</taxon>
        <taxon>Nocardia</taxon>
    </lineage>
</organism>
<evidence type="ECO:0000313" key="4">
    <source>
        <dbReference type="Proteomes" id="UP000807309"/>
    </source>
</evidence>
<dbReference type="Proteomes" id="UP000807309">
    <property type="component" value="Unassembled WGS sequence"/>
</dbReference>
<dbReference type="Pfam" id="PF14012">
    <property type="entry name" value="DUF4229"/>
    <property type="match status" value="1"/>
</dbReference>
<feature type="transmembrane region" description="Helical" evidence="2">
    <location>
        <begin position="73"/>
        <end position="92"/>
    </location>
</feature>
<feature type="region of interest" description="Disordered" evidence="1">
    <location>
        <begin position="115"/>
        <end position="136"/>
    </location>
</feature>
<evidence type="ECO:0000256" key="1">
    <source>
        <dbReference type="SAM" id="MobiDB-lite"/>
    </source>
</evidence>
<proteinExistence type="predicted"/>
<reference evidence="3 4" key="1">
    <citation type="submission" date="2020-10" db="EMBL/GenBank/DDBJ databases">
        <title>Identification of Nocardia species via Next-generation sequencing and recognition of intraspecies genetic diversity.</title>
        <authorList>
            <person name="Li P."/>
            <person name="Li P."/>
            <person name="Lu B."/>
        </authorList>
    </citation>
    <scope>NUCLEOTIDE SEQUENCE [LARGE SCALE GENOMIC DNA]</scope>
    <source>
        <strain evidence="3 4">N-11</strain>
    </source>
</reference>
<accession>A0ABS0CBM8</accession>
<keyword evidence="2" id="KW-0812">Transmembrane</keyword>
<dbReference type="RefSeq" id="WP_051169359.1">
    <property type="nucleotide sequence ID" value="NZ_JAJFOF010000001.1"/>
</dbReference>
<feature type="transmembrane region" description="Helical" evidence="2">
    <location>
        <begin position="42"/>
        <end position="67"/>
    </location>
</feature>
<keyword evidence="2" id="KW-0472">Membrane</keyword>
<keyword evidence="4" id="KW-1185">Reference proteome</keyword>
<dbReference type="EMBL" id="JADLRE010000016">
    <property type="protein sequence ID" value="MBF6227601.1"/>
    <property type="molecule type" value="Genomic_DNA"/>
</dbReference>
<comment type="caution">
    <text evidence="3">The sequence shown here is derived from an EMBL/GenBank/DDBJ whole genome shotgun (WGS) entry which is preliminary data.</text>
</comment>
<sequence>MGVHRGRATASHRLRDVRDATPPKGASGQQTPGAGRRLARNLALYTVARLGLVVVLTAVIVLAARLVSVDIPLVVAALFALIIAMPLSLTLFKRLRVKVNEDIALVDERRRRDKAELRARLRGDQPPTPPGSGTPS</sequence>
<name>A0ABS0CBM8_9NOCA</name>
<feature type="compositionally biased region" description="Basic residues" evidence="1">
    <location>
        <begin position="1"/>
        <end position="12"/>
    </location>
</feature>
<keyword evidence="2" id="KW-1133">Transmembrane helix</keyword>
<feature type="region of interest" description="Disordered" evidence="1">
    <location>
        <begin position="1"/>
        <end position="34"/>
    </location>
</feature>